<evidence type="ECO:0000313" key="2">
    <source>
        <dbReference type="Proteomes" id="UP000061432"/>
    </source>
</evidence>
<dbReference type="PATRIC" id="fig|270351.10.peg.965"/>
<organism evidence="1 2">
    <name type="scientific">Methylobacterium aquaticum</name>
    <dbReference type="NCBI Taxonomy" id="270351"/>
    <lineage>
        <taxon>Bacteria</taxon>
        <taxon>Pseudomonadati</taxon>
        <taxon>Pseudomonadota</taxon>
        <taxon>Alphaproteobacteria</taxon>
        <taxon>Hyphomicrobiales</taxon>
        <taxon>Methylobacteriaceae</taxon>
        <taxon>Methylobacterium</taxon>
    </lineage>
</organism>
<dbReference type="AlphaFoldDB" id="A0A0C6FC23"/>
<reference evidence="1 2" key="1">
    <citation type="journal article" date="2015" name="Genome Announc.">
        <title>Complete Genome Sequence of Methylobacterium aquaticum Strain 22A, Isolated from Racomitrium japonicum Moss.</title>
        <authorList>
            <person name="Tani A."/>
            <person name="Ogura Y."/>
            <person name="Hayashi T."/>
            <person name="Kimbara K."/>
        </authorList>
    </citation>
    <scope>NUCLEOTIDE SEQUENCE [LARGE SCALE GENOMIC DNA]</scope>
    <source>
        <strain evidence="1 2">MA-22A</strain>
    </source>
</reference>
<dbReference type="KEGG" id="maqu:Maq22A_c05055"/>
<sequence>MRYPDVRQIAGALLVALYVSRPASAEITDHAEYKSAFDQAEREMKATVKGAGVSGMKSGIDDCYRKFAKGRSEITLIYCYALHRVAGDLDGAFSAVTNLDVQDAALTRGAATMRALRGLKRLGYTEERGYQKLGAWELYGYERR</sequence>
<dbReference type="RefSeq" id="WP_060845926.1">
    <property type="nucleotide sequence ID" value="NZ_AP014704.1"/>
</dbReference>
<dbReference type="EMBL" id="AP014704">
    <property type="protein sequence ID" value="BAQ44402.1"/>
    <property type="molecule type" value="Genomic_DNA"/>
</dbReference>
<dbReference type="Proteomes" id="UP000061432">
    <property type="component" value="Chromosome"/>
</dbReference>
<accession>A0A0C6FC23</accession>
<protein>
    <submittedName>
        <fullName evidence="1">Uncharacterized protein</fullName>
    </submittedName>
</protein>
<dbReference type="STRING" id="270351.Maq22A_c05055"/>
<gene>
    <name evidence="1" type="ORF">Maq22A_c05055</name>
</gene>
<proteinExistence type="predicted"/>
<reference evidence="2" key="2">
    <citation type="submission" date="2015-01" db="EMBL/GenBank/DDBJ databases">
        <title>Complete genome sequence of Methylobacterium aquaticum strain 22A.</title>
        <authorList>
            <person name="Tani A."/>
            <person name="Ogura Y."/>
            <person name="Hayashi T."/>
        </authorList>
    </citation>
    <scope>NUCLEOTIDE SEQUENCE [LARGE SCALE GENOMIC DNA]</scope>
    <source>
        <strain evidence="2">MA-22A</strain>
    </source>
</reference>
<evidence type="ECO:0000313" key="1">
    <source>
        <dbReference type="EMBL" id="BAQ44402.1"/>
    </source>
</evidence>
<name>A0A0C6FC23_9HYPH</name>